<dbReference type="GO" id="GO:0005524">
    <property type="term" value="F:ATP binding"/>
    <property type="evidence" value="ECO:0007669"/>
    <property type="project" value="UniProtKB-KW"/>
</dbReference>
<reference evidence="9" key="1">
    <citation type="submission" date="2016-05" db="EMBL/GenBank/DDBJ databases">
        <title>Paenibacillus oryzae. sp. nov., isolated from the rice root.</title>
        <authorList>
            <person name="Zhang J."/>
            <person name="Zhang X."/>
        </authorList>
    </citation>
    <scope>NUCLEOTIDE SEQUENCE [LARGE SCALE GENOMIC DNA]</scope>
    <source>
        <strain evidence="9">KCTC13222</strain>
    </source>
</reference>
<gene>
    <name evidence="8" type="ORF">A8709_01525</name>
</gene>
<keyword evidence="6" id="KW-0472">Membrane</keyword>
<dbReference type="Proteomes" id="UP000093309">
    <property type="component" value="Unassembled WGS sequence"/>
</dbReference>
<dbReference type="PROSITE" id="PS00211">
    <property type="entry name" value="ABC_TRANSPORTER_1"/>
    <property type="match status" value="1"/>
</dbReference>
<dbReference type="SUPFAM" id="SSF50331">
    <property type="entry name" value="MOP-like"/>
    <property type="match status" value="1"/>
</dbReference>
<dbReference type="SUPFAM" id="SSF52540">
    <property type="entry name" value="P-loop containing nucleoside triphosphate hydrolases"/>
    <property type="match status" value="1"/>
</dbReference>
<dbReference type="GO" id="GO:0140359">
    <property type="term" value="F:ABC-type transporter activity"/>
    <property type="evidence" value="ECO:0007669"/>
    <property type="project" value="UniProtKB-ARBA"/>
</dbReference>
<evidence type="ECO:0000259" key="7">
    <source>
        <dbReference type="PROSITE" id="PS50893"/>
    </source>
</evidence>
<keyword evidence="5" id="KW-1278">Translocase</keyword>
<feature type="domain" description="ABC transporter" evidence="7">
    <location>
        <begin position="4"/>
        <end position="240"/>
    </location>
</feature>
<dbReference type="InterPro" id="IPR012340">
    <property type="entry name" value="NA-bd_OB-fold"/>
</dbReference>
<keyword evidence="4" id="KW-0067">ATP-binding</keyword>
<evidence type="ECO:0000256" key="6">
    <source>
        <dbReference type="ARBA" id="ARBA00023136"/>
    </source>
</evidence>
<evidence type="ECO:0000313" key="9">
    <source>
        <dbReference type="Proteomes" id="UP000093309"/>
    </source>
</evidence>
<organism evidence="8 9">
    <name type="scientific">Paenibacillus pectinilyticus</name>
    <dbReference type="NCBI Taxonomy" id="512399"/>
    <lineage>
        <taxon>Bacteria</taxon>
        <taxon>Bacillati</taxon>
        <taxon>Bacillota</taxon>
        <taxon>Bacilli</taxon>
        <taxon>Bacillales</taxon>
        <taxon>Paenibacillaceae</taxon>
        <taxon>Paenibacillus</taxon>
    </lineage>
</organism>
<dbReference type="InterPro" id="IPR027417">
    <property type="entry name" value="P-loop_NTPase"/>
</dbReference>
<dbReference type="PANTHER" id="PTHR43875">
    <property type="entry name" value="MALTODEXTRIN IMPORT ATP-BINDING PROTEIN MSMX"/>
    <property type="match status" value="1"/>
</dbReference>
<evidence type="ECO:0000256" key="1">
    <source>
        <dbReference type="ARBA" id="ARBA00022448"/>
    </source>
</evidence>
<name>A0A1C1A6G9_9BACL</name>
<dbReference type="InterPro" id="IPR003593">
    <property type="entry name" value="AAA+_ATPase"/>
</dbReference>
<sequence>MNAIEITNINVSIHGKHVLKGIDLTIAKGEFMTFLGPSGCGKTTLLRTIAGLQSADEGTLRIGNKEAVNSATGHYLEASKRGVNLVFQSYALWPHMTVYENVAFGLQVQKLPKDQTQARVRVALANMRISELETRYPGQLSGGQQQRVAIARAIVTEPEILLLDEPLSNLDAKLRIEMRAELKRLHHELKTTIIYVTHDQHEAMTLSTQVAVFFGGKVVQVDKPRQLYHRPRTLEVAEFIGNAGLHLNYIEGTIVGSEGGQRLETSLGFLEVDGEVGETGREIILTLKPEDIRLSEMMGPDSLAVHIEAVFPSGSETLVQTRAGELSLMIRVMGDMEVEVGSQLYAKPRMDRINLYDKMTGRLLEVPIQFIQPREELHHENRFSHSR</sequence>
<evidence type="ECO:0000256" key="4">
    <source>
        <dbReference type="ARBA" id="ARBA00022840"/>
    </source>
</evidence>
<dbReference type="Gene3D" id="3.40.50.300">
    <property type="entry name" value="P-loop containing nucleotide triphosphate hydrolases"/>
    <property type="match status" value="1"/>
</dbReference>
<keyword evidence="1" id="KW-0813">Transport</keyword>
<dbReference type="PANTHER" id="PTHR43875:SF15">
    <property type="entry name" value="TREHALOSE IMPORT ATP-BINDING PROTEIN SUGC"/>
    <property type="match status" value="1"/>
</dbReference>
<dbReference type="PROSITE" id="PS50893">
    <property type="entry name" value="ABC_TRANSPORTER_2"/>
    <property type="match status" value="1"/>
</dbReference>
<dbReference type="SMART" id="SM00382">
    <property type="entry name" value="AAA"/>
    <property type="match status" value="1"/>
</dbReference>
<dbReference type="Gene3D" id="2.40.50.140">
    <property type="entry name" value="Nucleic acid-binding proteins"/>
    <property type="match status" value="1"/>
</dbReference>
<dbReference type="FunFam" id="3.40.50.300:FF:000042">
    <property type="entry name" value="Maltose/maltodextrin ABC transporter, ATP-binding protein"/>
    <property type="match status" value="1"/>
</dbReference>
<protein>
    <submittedName>
        <fullName evidence="8">ABC transporter</fullName>
    </submittedName>
</protein>
<dbReference type="Gene3D" id="2.40.50.100">
    <property type="match status" value="1"/>
</dbReference>
<evidence type="ECO:0000256" key="3">
    <source>
        <dbReference type="ARBA" id="ARBA00022741"/>
    </source>
</evidence>
<keyword evidence="3" id="KW-0547">Nucleotide-binding</keyword>
<dbReference type="InterPro" id="IPR017871">
    <property type="entry name" value="ABC_transporter-like_CS"/>
</dbReference>
<evidence type="ECO:0000313" key="8">
    <source>
        <dbReference type="EMBL" id="OCT16154.1"/>
    </source>
</evidence>
<proteinExistence type="predicted"/>
<dbReference type="GO" id="GO:0055052">
    <property type="term" value="C:ATP-binding cassette (ABC) transporter complex, substrate-binding subunit-containing"/>
    <property type="evidence" value="ECO:0007669"/>
    <property type="project" value="TreeGrafter"/>
</dbReference>
<dbReference type="Pfam" id="PF00005">
    <property type="entry name" value="ABC_tran"/>
    <property type="match status" value="1"/>
</dbReference>
<keyword evidence="9" id="KW-1185">Reference proteome</keyword>
<accession>A0A1C1A6G9</accession>
<evidence type="ECO:0000256" key="5">
    <source>
        <dbReference type="ARBA" id="ARBA00022967"/>
    </source>
</evidence>
<dbReference type="OrthoDB" id="9790614at2"/>
<evidence type="ECO:0000256" key="2">
    <source>
        <dbReference type="ARBA" id="ARBA00022475"/>
    </source>
</evidence>
<dbReference type="RefSeq" id="WP_065850929.1">
    <property type="nucleotide sequence ID" value="NZ_LYPC01000011.1"/>
</dbReference>
<dbReference type="GO" id="GO:0016887">
    <property type="term" value="F:ATP hydrolysis activity"/>
    <property type="evidence" value="ECO:0007669"/>
    <property type="project" value="InterPro"/>
</dbReference>
<comment type="caution">
    <text evidence="8">The sequence shown here is derived from an EMBL/GenBank/DDBJ whole genome shotgun (WGS) entry which is preliminary data.</text>
</comment>
<dbReference type="EMBL" id="LYPC01000011">
    <property type="protein sequence ID" value="OCT16154.1"/>
    <property type="molecule type" value="Genomic_DNA"/>
</dbReference>
<dbReference type="InterPro" id="IPR047641">
    <property type="entry name" value="ABC_transpr_MalK/UgpC-like"/>
</dbReference>
<dbReference type="AlphaFoldDB" id="A0A1C1A6G9"/>
<keyword evidence="2" id="KW-1003">Cell membrane</keyword>
<dbReference type="STRING" id="512399.A8709_01525"/>
<dbReference type="InterPro" id="IPR003439">
    <property type="entry name" value="ABC_transporter-like_ATP-bd"/>
</dbReference>
<dbReference type="InterPro" id="IPR008995">
    <property type="entry name" value="Mo/tungstate-bd_C_term_dom"/>
</dbReference>